<evidence type="ECO:0000313" key="8">
    <source>
        <dbReference type="EMBL" id="RKP10311.1"/>
    </source>
</evidence>
<dbReference type="PANTHER" id="PTHR11380:SF16">
    <property type="entry name" value="TRANSCRIPTION INITIATION PROTEIN SPT3 HOMOLOG"/>
    <property type="match status" value="1"/>
</dbReference>
<keyword evidence="5" id="KW-0539">Nucleus</keyword>
<keyword evidence="9" id="KW-1185">Reference proteome</keyword>
<evidence type="ECO:0000256" key="3">
    <source>
        <dbReference type="ARBA" id="ARBA00023159"/>
    </source>
</evidence>
<keyword evidence="2" id="KW-0805">Transcription regulation</keyword>
<dbReference type="GO" id="GO:0006357">
    <property type="term" value="P:regulation of transcription by RNA polymerase II"/>
    <property type="evidence" value="ECO:0007669"/>
    <property type="project" value="UniProtKB-ARBA"/>
</dbReference>
<dbReference type="GO" id="GO:0000124">
    <property type="term" value="C:SAGA complex"/>
    <property type="evidence" value="ECO:0007669"/>
    <property type="project" value="TreeGrafter"/>
</dbReference>
<comment type="subcellular location">
    <subcellularLocation>
        <location evidence="1">Nucleus</location>
    </subcellularLocation>
</comment>
<dbReference type="SUPFAM" id="SSF47113">
    <property type="entry name" value="Histone-fold"/>
    <property type="match status" value="1"/>
</dbReference>
<proteinExistence type="inferred from homology"/>
<dbReference type="InterPro" id="IPR009072">
    <property type="entry name" value="Histone-fold"/>
</dbReference>
<keyword evidence="8" id="KW-0396">Initiation factor</keyword>
<evidence type="ECO:0000256" key="1">
    <source>
        <dbReference type="ARBA" id="ARBA00004123"/>
    </source>
</evidence>
<protein>
    <submittedName>
        <fullName evidence="8">Transcription initiation factor IID, 18kD subunit-domain-containing protein</fullName>
    </submittedName>
</protein>
<evidence type="ECO:0000256" key="4">
    <source>
        <dbReference type="ARBA" id="ARBA00023163"/>
    </source>
</evidence>
<evidence type="ECO:0000256" key="6">
    <source>
        <dbReference type="ARBA" id="ARBA00061274"/>
    </source>
</evidence>
<dbReference type="Pfam" id="PF02269">
    <property type="entry name" value="TFIID-18kDa"/>
    <property type="match status" value="1"/>
</dbReference>
<dbReference type="GO" id="GO:0003712">
    <property type="term" value="F:transcription coregulator activity"/>
    <property type="evidence" value="ECO:0007669"/>
    <property type="project" value="TreeGrafter"/>
</dbReference>
<dbReference type="GO" id="GO:0003743">
    <property type="term" value="F:translation initiation factor activity"/>
    <property type="evidence" value="ECO:0007669"/>
    <property type="project" value="UniProtKB-KW"/>
</dbReference>
<reference evidence="9" key="1">
    <citation type="journal article" date="2018" name="Nat. Microbiol.">
        <title>Leveraging single-cell genomics to expand the fungal tree of life.</title>
        <authorList>
            <person name="Ahrendt S.R."/>
            <person name="Quandt C.A."/>
            <person name="Ciobanu D."/>
            <person name="Clum A."/>
            <person name="Salamov A."/>
            <person name="Andreopoulos B."/>
            <person name="Cheng J.F."/>
            <person name="Woyke T."/>
            <person name="Pelin A."/>
            <person name="Henrissat B."/>
            <person name="Reynolds N.K."/>
            <person name="Benny G.L."/>
            <person name="Smith M.E."/>
            <person name="James T.Y."/>
            <person name="Grigoriev I.V."/>
        </authorList>
    </citation>
    <scope>NUCLEOTIDE SEQUENCE [LARGE SCALE GENOMIC DNA]</scope>
    <source>
        <strain evidence="9">RSA 1356</strain>
    </source>
</reference>
<comment type="similarity">
    <text evidence="6">Belongs to the SPT3 family.</text>
</comment>
<dbReference type="OrthoDB" id="66982at2759"/>
<dbReference type="InterPro" id="IPR003195">
    <property type="entry name" value="TFIID_TAF13"/>
</dbReference>
<feature type="region of interest" description="Disordered" evidence="7">
    <location>
        <begin position="232"/>
        <end position="263"/>
    </location>
</feature>
<evidence type="ECO:0000256" key="5">
    <source>
        <dbReference type="ARBA" id="ARBA00023242"/>
    </source>
</evidence>
<gene>
    <name evidence="8" type="ORF">THASP1DRAFT_12994</name>
</gene>
<dbReference type="GO" id="GO:0005634">
    <property type="term" value="C:nucleus"/>
    <property type="evidence" value="ECO:0007669"/>
    <property type="project" value="UniProtKB-SubCell"/>
</dbReference>
<dbReference type="EMBL" id="KZ992459">
    <property type="protein sequence ID" value="RKP10311.1"/>
    <property type="molecule type" value="Genomic_DNA"/>
</dbReference>
<dbReference type="FunFam" id="1.10.20.10:FF:000023">
    <property type="entry name" value="transcription initiation protein SPT3 homolog"/>
    <property type="match status" value="1"/>
</dbReference>
<name>A0A4P9XXB2_9FUNG</name>
<dbReference type="GO" id="GO:0046982">
    <property type="term" value="F:protein heterodimerization activity"/>
    <property type="evidence" value="ECO:0007669"/>
    <property type="project" value="InterPro"/>
</dbReference>
<dbReference type="Proteomes" id="UP000271241">
    <property type="component" value="Unassembled WGS sequence"/>
</dbReference>
<organism evidence="8 9">
    <name type="scientific">Thamnocephalis sphaerospora</name>
    <dbReference type="NCBI Taxonomy" id="78915"/>
    <lineage>
        <taxon>Eukaryota</taxon>
        <taxon>Fungi</taxon>
        <taxon>Fungi incertae sedis</taxon>
        <taxon>Zoopagomycota</taxon>
        <taxon>Zoopagomycotina</taxon>
        <taxon>Zoopagomycetes</taxon>
        <taxon>Zoopagales</taxon>
        <taxon>Sigmoideomycetaceae</taxon>
        <taxon>Thamnocephalis</taxon>
    </lineage>
</organism>
<keyword evidence="4" id="KW-0804">Transcription</keyword>
<dbReference type="GO" id="GO:0006366">
    <property type="term" value="P:transcription by RNA polymerase II"/>
    <property type="evidence" value="ECO:0007669"/>
    <property type="project" value="InterPro"/>
</dbReference>
<feature type="region of interest" description="Disordered" evidence="7">
    <location>
        <begin position="76"/>
        <end position="102"/>
    </location>
</feature>
<sequence length="299" mass="33556">MFVFGEVADSLPETTALVEDIVRSQVIEITIQAAAQAQKRGSRGISQEDLMFIIRHDRSKVNRLRTFLSWKDVRRNAKDSQGGTAGPGAPEPAEDLTTRAFSERPAKGRKRIKLPWELINTYADVLNEDDEEEEDEEEVEAYRDSMQRLKDADEITRRMTRDEYVHYSECRQASFTYRKAKRFREWANMSAYTDVKPNDDLIDILGFLSFEMVRTITEAALAVKQAEEASSAAAKSGAAGKLKRASGGGGGGGLFAPPDTGRTPIRAEHVMEGYRRLQHIPRPSWLFRGGLARSRASII</sequence>
<dbReference type="STRING" id="78915.A0A4P9XXB2"/>
<accession>A0A4P9XXB2</accession>
<dbReference type="CDD" id="cd22926">
    <property type="entry name" value="HFD_SPT3"/>
    <property type="match status" value="1"/>
</dbReference>
<dbReference type="PANTHER" id="PTHR11380">
    <property type="entry name" value="TRANSCRIPTION INITIATION FACTOR TFIID/SUPT3-RELATED"/>
    <property type="match status" value="1"/>
</dbReference>
<evidence type="ECO:0000313" key="9">
    <source>
        <dbReference type="Proteomes" id="UP000271241"/>
    </source>
</evidence>
<keyword evidence="3" id="KW-0010">Activator</keyword>
<keyword evidence="8" id="KW-0648">Protein biosynthesis</keyword>
<evidence type="ECO:0000256" key="7">
    <source>
        <dbReference type="SAM" id="MobiDB-lite"/>
    </source>
</evidence>
<dbReference type="AlphaFoldDB" id="A0A4P9XXB2"/>
<dbReference type="Gene3D" id="1.10.20.10">
    <property type="entry name" value="Histone, subunit A"/>
    <property type="match status" value="1"/>
</dbReference>
<evidence type="ECO:0000256" key="2">
    <source>
        <dbReference type="ARBA" id="ARBA00023015"/>
    </source>
</evidence>